<reference evidence="1" key="1">
    <citation type="journal article" date="2021" name="Proc. Natl. Acad. Sci. U.S.A.">
        <title>A Catalog of Tens of Thousands of Viruses from Human Metagenomes Reveals Hidden Associations with Chronic Diseases.</title>
        <authorList>
            <person name="Tisza M.J."/>
            <person name="Buck C.B."/>
        </authorList>
    </citation>
    <scope>NUCLEOTIDE SEQUENCE</scope>
    <source>
        <strain evidence="1">CtWb16</strain>
    </source>
</reference>
<dbReference type="SUPFAM" id="SSF160719">
    <property type="entry name" value="gpW/gp25-like"/>
    <property type="match status" value="1"/>
</dbReference>
<proteinExistence type="predicted"/>
<evidence type="ECO:0000313" key="1">
    <source>
        <dbReference type="EMBL" id="DAF56704.1"/>
    </source>
</evidence>
<dbReference type="Gene3D" id="3.10.450.40">
    <property type="match status" value="1"/>
</dbReference>
<protein>
    <submittedName>
        <fullName evidence="1">Baseplate wedge protein</fullName>
    </submittedName>
</protein>
<name>A0A8S5T0R4_9CAUD</name>
<sequence length="129" mass="15088">MTITGYTTINDEWEILIDKELAKHDLLIRIYTTKGECDWNPNFGTTIRNRLFQPKTIQVRNDIQNELIETFQEEPRFTLLDINPIDMEKGWVFDCTVSYLDGLPESWNLDITLEKFNNPSTGVYPLGEN</sequence>
<dbReference type="EMBL" id="BK032721">
    <property type="protein sequence ID" value="DAF56704.1"/>
    <property type="molecule type" value="Genomic_DNA"/>
</dbReference>
<accession>A0A8S5T0R4</accession>
<organism evidence="1">
    <name type="scientific">Myoviridae sp. ctWb16</name>
    <dbReference type="NCBI Taxonomy" id="2827690"/>
    <lineage>
        <taxon>Viruses</taxon>
        <taxon>Duplodnaviria</taxon>
        <taxon>Heunggongvirae</taxon>
        <taxon>Uroviricota</taxon>
        <taxon>Caudoviricetes</taxon>
    </lineage>
</organism>